<sequence length="247" mass="28524">MTYERFAYLYDELMKDVPYEQWVRIVNDSCQKYNISGKKLLDLACGTGELSLRLQKHGYTVTGVDLSADMLTVAQAKAADEGLAIDFFQQNMVELDLLTKYDVIGVFCDSLNYLQTEEEVKQTFRQIKQFLKEDGLLIFDVHSLYKINEIFLNETFTYDDGGICYIWNCFAGEYPGSVEHELTFFVEESSGKYERIDENHTQRSFALETYEQWLIEAGFTVLEKIGDFAGKPQANSERVFFVVAHKL</sequence>
<feature type="domain" description="Methyltransferase" evidence="2">
    <location>
        <begin position="41"/>
        <end position="135"/>
    </location>
</feature>
<proteinExistence type="predicted"/>
<keyword evidence="3" id="KW-0489">Methyltransferase</keyword>
<reference evidence="3" key="1">
    <citation type="submission" date="2021-03" db="EMBL/GenBank/DDBJ databases">
        <title>Antimicrobial resistance genes in bacteria isolated from Japanese honey, and their potential for conferring macrolide and lincosamide resistance in the American foulbrood pathogen Paenibacillus larvae.</title>
        <authorList>
            <person name="Okamoto M."/>
            <person name="Kumagai M."/>
            <person name="Kanamori H."/>
            <person name="Takamatsu D."/>
        </authorList>
    </citation>
    <scope>NUCLEOTIDE SEQUENCE</scope>
    <source>
        <strain evidence="3">J27TS8</strain>
    </source>
</reference>
<dbReference type="OrthoDB" id="9811589at2"/>
<dbReference type="PANTHER" id="PTHR43861">
    <property type="entry name" value="TRANS-ACONITATE 2-METHYLTRANSFERASE-RELATED"/>
    <property type="match status" value="1"/>
</dbReference>
<evidence type="ECO:0000313" key="4">
    <source>
        <dbReference type="Proteomes" id="UP000682111"/>
    </source>
</evidence>
<keyword evidence="4" id="KW-1185">Reference proteome</keyword>
<keyword evidence="1" id="KW-0808">Transferase</keyword>
<evidence type="ECO:0000256" key="1">
    <source>
        <dbReference type="ARBA" id="ARBA00022679"/>
    </source>
</evidence>
<dbReference type="AlphaFoldDB" id="A0A919WEC6"/>
<comment type="caution">
    <text evidence="3">The sequence shown here is derived from an EMBL/GenBank/DDBJ whole genome shotgun (WGS) entry which is preliminary data.</text>
</comment>
<name>A0A919WEC6_9BACI</name>
<dbReference type="CDD" id="cd02440">
    <property type="entry name" value="AdoMet_MTases"/>
    <property type="match status" value="1"/>
</dbReference>
<evidence type="ECO:0000259" key="2">
    <source>
        <dbReference type="Pfam" id="PF13649"/>
    </source>
</evidence>
<dbReference type="Gene3D" id="2.20.25.110">
    <property type="entry name" value="S-adenosyl-L-methionine-dependent methyltransferases"/>
    <property type="match status" value="1"/>
</dbReference>
<dbReference type="Gene3D" id="3.40.50.150">
    <property type="entry name" value="Vaccinia Virus protein VP39"/>
    <property type="match status" value="1"/>
</dbReference>
<dbReference type="EMBL" id="BORC01000001">
    <property type="protein sequence ID" value="GIN60388.1"/>
    <property type="molecule type" value="Genomic_DNA"/>
</dbReference>
<dbReference type="Pfam" id="PF13649">
    <property type="entry name" value="Methyltransf_25"/>
    <property type="match status" value="1"/>
</dbReference>
<dbReference type="InterPro" id="IPR029063">
    <property type="entry name" value="SAM-dependent_MTases_sf"/>
</dbReference>
<dbReference type="InterPro" id="IPR041698">
    <property type="entry name" value="Methyltransf_25"/>
</dbReference>
<dbReference type="Proteomes" id="UP000682111">
    <property type="component" value="Unassembled WGS sequence"/>
</dbReference>
<accession>A0A919WEC6</accession>
<dbReference type="SUPFAM" id="SSF53335">
    <property type="entry name" value="S-adenosyl-L-methionine-dependent methyltransferases"/>
    <property type="match status" value="1"/>
</dbReference>
<dbReference type="GO" id="GO:0008168">
    <property type="term" value="F:methyltransferase activity"/>
    <property type="evidence" value="ECO:0007669"/>
    <property type="project" value="UniProtKB-KW"/>
</dbReference>
<dbReference type="RefSeq" id="WP_095306889.1">
    <property type="nucleotide sequence ID" value="NZ_BORC01000001.1"/>
</dbReference>
<organism evidence="3 4">
    <name type="scientific">Robertmurraya siralis</name>
    <dbReference type="NCBI Taxonomy" id="77777"/>
    <lineage>
        <taxon>Bacteria</taxon>
        <taxon>Bacillati</taxon>
        <taxon>Bacillota</taxon>
        <taxon>Bacilli</taxon>
        <taxon>Bacillales</taxon>
        <taxon>Bacillaceae</taxon>
        <taxon>Robertmurraya</taxon>
    </lineage>
</organism>
<dbReference type="GO" id="GO:0032259">
    <property type="term" value="P:methylation"/>
    <property type="evidence" value="ECO:0007669"/>
    <property type="project" value="UniProtKB-KW"/>
</dbReference>
<gene>
    <name evidence="3" type="ORF">J27TS8_03810</name>
</gene>
<evidence type="ECO:0000313" key="3">
    <source>
        <dbReference type="EMBL" id="GIN60388.1"/>
    </source>
</evidence>
<protein>
    <submittedName>
        <fullName evidence="3">Methyltransferase</fullName>
    </submittedName>
</protein>